<feature type="transmembrane region" description="Helical" evidence="6">
    <location>
        <begin position="21"/>
        <end position="40"/>
    </location>
</feature>
<dbReference type="Pfam" id="PF01794">
    <property type="entry name" value="Ferric_reduct"/>
    <property type="match status" value="1"/>
</dbReference>
<name>A0A7N0TRN6_KALFE</name>
<evidence type="ECO:0000256" key="6">
    <source>
        <dbReference type="SAM" id="Phobius"/>
    </source>
</evidence>
<protein>
    <recommendedName>
        <fullName evidence="7">Ferric oxidoreductase domain-containing protein</fullName>
    </recommendedName>
</protein>
<feature type="domain" description="Ferric oxidoreductase" evidence="7">
    <location>
        <begin position="81"/>
        <end position="175"/>
    </location>
</feature>
<dbReference type="PANTHER" id="PTHR11972:SF41">
    <property type="entry name" value="FERRIC REDUCTION OXIDASE 2"/>
    <property type="match status" value="1"/>
</dbReference>
<dbReference type="EnsemblPlants" id="Kaladp0043s0060.1.v1.1">
    <property type="protein sequence ID" value="Kaladp0043s0060.1.v1.1"/>
    <property type="gene ID" value="Kaladp0043s0060.v1.1"/>
</dbReference>
<evidence type="ECO:0000256" key="3">
    <source>
        <dbReference type="ARBA" id="ARBA00022989"/>
    </source>
</evidence>
<feature type="transmembrane region" description="Helical" evidence="6">
    <location>
        <begin position="137"/>
        <end position="155"/>
    </location>
</feature>
<dbReference type="AlphaFoldDB" id="A0A7N0TRN6"/>
<comment type="subcellular location">
    <subcellularLocation>
        <location evidence="1">Membrane</location>
        <topology evidence="1">Multi-pass membrane protein</topology>
    </subcellularLocation>
</comment>
<dbReference type="GO" id="GO:0005886">
    <property type="term" value="C:plasma membrane"/>
    <property type="evidence" value="ECO:0007669"/>
    <property type="project" value="TreeGrafter"/>
</dbReference>
<evidence type="ECO:0000313" key="8">
    <source>
        <dbReference type="EnsemblPlants" id="Kaladp0043s0060.1.v1.1"/>
    </source>
</evidence>
<accession>A0A7N0TRN6</accession>
<feature type="transmembrane region" description="Helical" evidence="6">
    <location>
        <begin position="167"/>
        <end position="194"/>
    </location>
</feature>
<dbReference type="PANTHER" id="PTHR11972">
    <property type="entry name" value="NADPH OXIDASE"/>
    <property type="match status" value="1"/>
</dbReference>
<feature type="transmembrane region" description="Helical" evidence="6">
    <location>
        <begin position="91"/>
        <end position="116"/>
    </location>
</feature>
<dbReference type="InterPro" id="IPR013130">
    <property type="entry name" value="Fe3_Rdtase_TM_dom"/>
</dbReference>
<evidence type="ECO:0000313" key="9">
    <source>
        <dbReference type="Proteomes" id="UP000594263"/>
    </source>
</evidence>
<reference evidence="8" key="1">
    <citation type="submission" date="2021-01" db="UniProtKB">
        <authorList>
            <consortium name="EnsemblPlants"/>
        </authorList>
    </citation>
    <scope>IDENTIFICATION</scope>
</reference>
<evidence type="ECO:0000259" key="7">
    <source>
        <dbReference type="Pfam" id="PF01794"/>
    </source>
</evidence>
<evidence type="ECO:0000256" key="4">
    <source>
        <dbReference type="ARBA" id="ARBA00023002"/>
    </source>
</evidence>
<keyword evidence="3 6" id="KW-1133">Transmembrane helix</keyword>
<dbReference type="Proteomes" id="UP000594263">
    <property type="component" value="Unplaced"/>
</dbReference>
<evidence type="ECO:0000256" key="2">
    <source>
        <dbReference type="ARBA" id="ARBA00022692"/>
    </source>
</evidence>
<evidence type="ECO:0000256" key="1">
    <source>
        <dbReference type="ARBA" id="ARBA00004141"/>
    </source>
</evidence>
<keyword evidence="4" id="KW-0560">Oxidoreductase</keyword>
<evidence type="ECO:0000256" key="5">
    <source>
        <dbReference type="ARBA" id="ARBA00023136"/>
    </source>
</evidence>
<keyword evidence="2 6" id="KW-0812">Transmembrane</keyword>
<proteinExistence type="predicted"/>
<organism evidence="8 9">
    <name type="scientific">Kalanchoe fedtschenkoi</name>
    <name type="common">Lavender scallops</name>
    <name type="synonym">South American air plant</name>
    <dbReference type="NCBI Taxonomy" id="63787"/>
    <lineage>
        <taxon>Eukaryota</taxon>
        <taxon>Viridiplantae</taxon>
        <taxon>Streptophyta</taxon>
        <taxon>Embryophyta</taxon>
        <taxon>Tracheophyta</taxon>
        <taxon>Spermatophyta</taxon>
        <taxon>Magnoliopsida</taxon>
        <taxon>eudicotyledons</taxon>
        <taxon>Gunneridae</taxon>
        <taxon>Pentapetalae</taxon>
        <taxon>Saxifragales</taxon>
        <taxon>Crassulaceae</taxon>
        <taxon>Kalanchoe</taxon>
    </lineage>
</organism>
<dbReference type="GO" id="GO:0000293">
    <property type="term" value="F:ferric-chelate reductase activity"/>
    <property type="evidence" value="ECO:0007669"/>
    <property type="project" value="TreeGrafter"/>
</dbReference>
<sequence length="250" mass="28240">MESKAIDDQGGVRAVRDCIKALMIVVVLLGYVLVPTPSFSLPRCSLSPSWAAFTSISARNSATNPYHPSPWREDLLFWGSSGLTSESSIKYHIWLGHITMANFTAHGLCYVIYWIATRELLEMLSWETRGVANVPGELASIAGLILWACTLPRIRRRMFELFFYSHYLYMFFFILHVGIGYATIMLPGFYLFLVDRYIRFLQSRGCVRLASCARVLPCDTIELNYAKKKNPGCSAIGSQSAQVATWRQRG</sequence>
<dbReference type="InterPro" id="IPR050369">
    <property type="entry name" value="RBOH/FRE"/>
</dbReference>
<keyword evidence="5 6" id="KW-0472">Membrane</keyword>
<keyword evidence="9" id="KW-1185">Reference proteome</keyword>
<dbReference type="Gramene" id="Kaladp0043s0060.1.v1.1">
    <property type="protein sequence ID" value="Kaladp0043s0060.1.v1.1"/>
    <property type="gene ID" value="Kaladp0043s0060.v1.1"/>
</dbReference>